<keyword evidence="3" id="KW-0804">Transcription</keyword>
<keyword evidence="1" id="KW-0805">Transcription regulation</keyword>
<dbReference type="GO" id="GO:0003700">
    <property type="term" value="F:DNA-binding transcription factor activity"/>
    <property type="evidence" value="ECO:0007669"/>
    <property type="project" value="InterPro"/>
</dbReference>
<feature type="domain" description="HTH gntR-type" evidence="4">
    <location>
        <begin position="244"/>
        <end position="312"/>
    </location>
</feature>
<protein>
    <submittedName>
        <fullName evidence="5">HTH-type transcriptional repressor YtrA</fullName>
    </submittedName>
</protein>
<dbReference type="AlphaFoldDB" id="A0A6N2XSM5"/>
<dbReference type="GO" id="GO:0045892">
    <property type="term" value="P:negative regulation of DNA-templated transcription"/>
    <property type="evidence" value="ECO:0007669"/>
    <property type="project" value="TreeGrafter"/>
</dbReference>
<evidence type="ECO:0000313" key="5">
    <source>
        <dbReference type="EMBL" id="VYT57499.1"/>
    </source>
</evidence>
<keyword evidence="2" id="KW-0238">DNA-binding</keyword>
<accession>A0A6N2XSM5</accession>
<dbReference type="GeneID" id="23111318"/>
<evidence type="ECO:0000256" key="1">
    <source>
        <dbReference type="ARBA" id="ARBA00023015"/>
    </source>
</evidence>
<organism evidence="5">
    <name type="scientific">Enterocloster bolteae</name>
    <dbReference type="NCBI Taxonomy" id="208479"/>
    <lineage>
        <taxon>Bacteria</taxon>
        <taxon>Bacillati</taxon>
        <taxon>Bacillota</taxon>
        <taxon>Clostridia</taxon>
        <taxon>Lachnospirales</taxon>
        <taxon>Lachnospiraceae</taxon>
        <taxon>Enterocloster</taxon>
    </lineage>
</organism>
<dbReference type="PROSITE" id="PS50949">
    <property type="entry name" value="HTH_GNTR"/>
    <property type="match status" value="2"/>
</dbReference>
<dbReference type="InterPro" id="IPR050679">
    <property type="entry name" value="Bact_HTH_transcr_reg"/>
</dbReference>
<dbReference type="PANTHER" id="PTHR44846:SF1">
    <property type="entry name" value="MANNOSYL-D-GLYCERATE TRANSPORT_METABOLISM SYSTEM REPRESSOR MNGR-RELATED"/>
    <property type="match status" value="1"/>
</dbReference>
<evidence type="ECO:0000259" key="4">
    <source>
        <dbReference type="PROSITE" id="PS50949"/>
    </source>
</evidence>
<dbReference type="RefSeq" id="WP_002573881.1">
    <property type="nucleotide sequence ID" value="NZ_BAABZS010000001.1"/>
</dbReference>
<dbReference type="Gene3D" id="1.10.10.10">
    <property type="entry name" value="Winged helix-like DNA-binding domain superfamily/Winged helix DNA-binding domain"/>
    <property type="match status" value="2"/>
</dbReference>
<dbReference type="GO" id="GO:0003677">
    <property type="term" value="F:DNA binding"/>
    <property type="evidence" value="ECO:0007669"/>
    <property type="project" value="UniProtKB-KW"/>
</dbReference>
<dbReference type="SMART" id="SM00345">
    <property type="entry name" value="HTH_GNTR"/>
    <property type="match status" value="2"/>
</dbReference>
<dbReference type="Pfam" id="PF00392">
    <property type="entry name" value="GntR"/>
    <property type="match status" value="2"/>
</dbReference>
<name>A0A6N2XSM5_9FIRM</name>
<evidence type="ECO:0000256" key="2">
    <source>
        <dbReference type="ARBA" id="ARBA00023125"/>
    </source>
</evidence>
<dbReference type="InterPro" id="IPR036388">
    <property type="entry name" value="WH-like_DNA-bd_sf"/>
</dbReference>
<sequence length="481" mass="55409">MKGSMERYQVVFSVLKTQIQFGFYRFGDVLPSIENAAADFFVSVDTMRAAYQQLQREGLVTISTNVGTTVVRNYGQKEIEQNIQMFYAQKKNILIDLSKSLRPLLGHAQWIGFQNVSAETYGNIRQLESSHIRFRTTMFEHVVQAYTALGNNLLLRLVWQIFMFCEIPFFAMPDNPWRTFIIKEFYPRSLDYCINQDWDSLLELVYASQDSLSQVLCRFYDEKITISPPEQEDAFQWNSYNKASQICYSLAMDLLISINNGTYPAGTLLPSLSRLAHEKNVSVSTVRRALSLLNGVGATKSAKRIGTRVLPSHEIVKNCDLKNPGVRKRILDMAQSLQFLTLSCRDVAEGTIQALEEDGLQTCRQRLTALKDRRRYDLIGYSALDLLKCFAPYKAIRTVYKELLQMLFWGYSLRDIWKTDESRTPYYLSCFDEFDLFLAQKDAVRFSGKLEELMVREFHFTIEIMISQGIHEAETLLVSGI</sequence>
<dbReference type="EMBL" id="CACRTF010000032">
    <property type="protein sequence ID" value="VYT57499.1"/>
    <property type="molecule type" value="Genomic_DNA"/>
</dbReference>
<feature type="domain" description="HTH gntR-type" evidence="4">
    <location>
        <begin position="5"/>
        <end position="73"/>
    </location>
</feature>
<proteinExistence type="predicted"/>
<dbReference type="InterPro" id="IPR036390">
    <property type="entry name" value="WH_DNA-bd_sf"/>
</dbReference>
<gene>
    <name evidence="5" type="primary">ytrA_1</name>
    <name evidence="5" type="ORF">CBLFYP116_00561</name>
</gene>
<evidence type="ECO:0000256" key="3">
    <source>
        <dbReference type="ARBA" id="ARBA00023163"/>
    </source>
</evidence>
<reference evidence="5" key="1">
    <citation type="submission" date="2019-11" db="EMBL/GenBank/DDBJ databases">
        <authorList>
            <person name="Feng L."/>
        </authorList>
    </citation>
    <scope>NUCLEOTIDE SEQUENCE</scope>
    <source>
        <strain evidence="5">CbolteaeLFYP116</strain>
    </source>
</reference>
<dbReference type="CDD" id="cd07377">
    <property type="entry name" value="WHTH_GntR"/>
    <property type="match status" value="1"/>
</dbReference>
<dbReference type="SUPFAM" id="SSF46785">
    <property type="entry name" value="Winged helix' DNA-binding domain"/>
    <property type="match status" value="2"/>
</dbReference>
<dbReference type="PANTHER" id="PTHR44846">
    <property type="entry name" value="MANNOSYL-D-GLYCERATE TRANSPORT/METABOLISM SYSTEM REPRESSOR MNGR-RELATED"/>
    <property type="match status" value="1"/>
</dbReference>
<dbReference type="InterPro" id="IPR000524">
    <property type="entry name" value="Tscrpt_reg_HTH_GntR"/>
</dbReference>